<keyword evidence="4" id="KW-1185">Reference proteome</keyword>
<dbReference type="GO" id="GO:0034451">
    <property type="term" value="C:centriolar satellite"/>
    <property type="evidence" value="ECO:0007669"/>
    <property type="project" value="TreeGrafter"/>
</dbReference>
<evidence type="ECO:0000313" key="4">
    <source>
        <dbReference type="Proteomes" id="UP001162156"/>
    </source>
</evidence>
<feature type="compositionally biased region" description="Polar residues" evidence="1">
    <location>
        <begin position="105"/>
        <end position="119"/>
    </location>
</feature>
<dbReference type="EMBL" id="JANEYF010005383">
    <property type="protein sequence ID" value="KAJ8928406.1"/>
    <property type="molecule type" value="Genomic_DNA"/>
</dbReference>
<accession>A0AAV8WRL7</accession>
<dbReference type="AlphaFoldDB" id="A0AAV8WRL7"/>
<reference evidence="3" key="1">
    <citation type="journal article" date="2023" name="Insect Mol. Biol.">
        <title>Genome sequencing provides insights into the evolution of gene families encoding plant cell wall-degrading enzymes in longhorned beetles.</title>
        <authorList>
            <person name="Shin N.R."/>
            <person name="Okamura Y."/>
            <person name="Kirsch R."/>
            <person name="Pauchet Y."/>
        </authorList>
    </citation>
    <scope>NUCLEOTIDE SEQUENCE</scope>
    <source>
        <strain evidence="3">RBIC_L_NR</strain>
    </source>
</reference>
<feature type="region of interest" description="Disordered" evidence="1">
    <location>
        <begin position="385"/>
        <end position="404"/>
    </location>
</feature>
<dbReference type="GO" id="GO:0036064">
    <property type="term" value="C:ciliary basal body"/>
    <property type="evidence" value="ECO:0007669"/>
    <property type="project" value="TreeGrafter"/>
</dbReference>
<feature type="compositionally biased region" description="Polar residues" evidence="1">
    <location>
        <begin position="250"/>
        <end position="264"/>
    </location>
</feature>
<gene>
    <name evidence="3" type="ORF">NQ314_019041</name>
</gene>
<protein>
    <recommendedName>
        <fullName evidence="2">Pericentriolar material 1 protein C-terminal domain-containing protein</fullName>
    </recommendedName>
</protein>
<dbReference type="PANTHER" id="PTHR14164:SF12">
    <property type="entry name" value="PERICENTRIOLAR MATERIAL 1 PROTEIN"/>
    <property type="match status" value="1"/>
</dbReference>
<comment type="caution">
    <text evidence="3">The sequence shown here is derived from an EMBL/GenBank/DDBJ whole genome shotgun (WGS) entry which is preliminary data.</text>
</comment>
<proteinExistence type="predicted"/>
<evidence type="ECO:0000256" key="1">
    <source>
        <dbReference type="SAM" id="MobiDB-lite"/>
    </source>
</evidence>
<feature type="region of interest" description="Disordered" evidence="1">
    <location>
        <begin position="414"/>
        <end position="457"/>
    </location>
</feature>
<dbReference type="Pfam" id="PF15717">
    <property type="entry name" value="PCM1_C"/>
    <property type="match status" value="1"/>
</dbReference>
<sequence>MYLNVCKLEIVSISASTSNLNHDVGIDIKSEISGTNNAMEDDWISAIRPKYNRTDSDRFSSDDCQDDINDYPDIRDNHNILIIPTPNFSPNTSKFRSENVPRSEYAQSTEFDRSPGSTRTPDRNIRSSSSNVQQLRNNLTPSPLYSEPMRFASPNPHAMNALNVVNPTTDMPWLPGNNMHSNLNSDVNNYQNWLTTNTIQTQSFMLNTLNQCCQMLWLQQRELVSLRNTVSMIDLRATHMGGTQDHIAPSLQTTPQDQRSSSQYRPVPNQKVNHVSAAFSLPNLNQYNTPPSNLDPNYINQNNVQSGRLLDPCLNNVNVNHLNATQGIEHANNVLHAVNSNINHTLPNQMWNGQALNNQVAPGNRANNYWDNFRSYSRQNLLSTKNSEVLQNPPASLDRSNAVNERTNPFTLMSFSKSNSEQESTSTSQENTPQRRGPFRPLRHENANTSVIPPPDVLNINHNVTSKMNEQSELSASDQQDNEDINLGFQMLLNLNGYNDTSSNHSNISEEHIFKECGPEQCRRRNEWNDEVHEEQLPKSKLFDELRENVYKEVASLISANETRPHFLIQLFRDLQMIGSDSLRVKIIQSIQMVITHSLMSSQNSNRLVDGMLFSPAESQQISNDHEVTHIPEYFSLQSTVWSKPIKNSFGMSRNIDNSAEIQNTFKGALPFLNDHEDEIIQNALMVSLKQILLGSESFKETVKDTVFQKHFSNVLDEVLEQYRGKK</sequence>
<dbReference type="GO" id="GO:0071539">
    <property type="term" value="P:protein localization to centrosome"/>
    <property type="evidence" value="ECO:0007669"/>
    <property type="project" value="InterPro"/>
</dbReference>
<dbReference type="InterPro" id="IPR024138">
    <property type="entry name" value="Pericentriolar_Pcm1"/>
</dbReference>
<evidence type="ECO:0000259" key="2">
    <source>
        <dbReference type="Pfam" id="PF15717"/>
    </source>
</evidence>
<dbReference type="GO" id="GO:1905515">
    <property type="term" value="P:non-motile cilium assembly"/>
    <property type="evidence" value="ECO:0007669"/>
    <property type="project" value="TreeGrafter"/>
</dbReference>
<feature type="domain" description="Pericentriolar material 1 protein C-terminal" evidence="2">
    <location>
        <begin position="542"/>
        <end position="606"/>
    </location>
</feature>
<dbReference type="GO" id="GO:0034454">
    <property type="term" value="P:microtubule anchoring at centrosome"/>
    <property type="evidence" value="ECO:0007669"/>
    <property type="project" value="InterPro"/>
</dbReference>
<dbReference type="Proteomes" id="UP001162156">
    <property type="component" value="Unassembled WGS sequence"/>
</dbReference>
<evidence type="ECO:0000313" key="3">
    <source>
        <dbReference type="EMBL" id="KAJ8928406.1"/>
    </source>
</evidence>
<name>A0AAV8WRL7_9CUCU</name>
<dbReference type="InterPro" id="IPR031446">
    <property type="entry name" value="PCM1_C"/>
</dbReference>
<dbReference type="PANTHER" id="PTHR14164">
    <property type="entry name" value="PERICENTRIOLAR MATERIAL 1-RELATED"/>
    <property type="match status" value="1"/>
</dbReference>
<organism evidence="3 4">
    <name type="scientific">Rhamnusium bicolor</name>
    <dbReference type="NCBI Taxonomy" id="1586634"/>
    <lineage>
        <taxon>Eukaryota</taxon>
        <taxon>Metazoa</taxon>
        <taxon>Ecdysozoa</taxon>
        <taxon>Arthropoda</taxon>
        <taxon>Hexapoda</taxon>
        <taxon>Insecta</taxon>
        <taxon>Pterygota</taxon>
        <taxon>Neoptera</taxon>
        <taxon>Endopterygota</taxon>
        <taxon>Coleoptera</taxon>
        <taxon>Polyphaga</taxon>
        <taxon>Cucujiformia</taxon>
        <taxon>Chrysomeloidea</taxon>
        <taxon>Cerambycidae</taxon>
        <taxon>Lepturinae</taxon>
        <taxon>Rhagiini</taxon>
        <taxon>Rhamnusium</taxon>
    </lineage>
</organism>
<feature type="compositionally biased region" description="Low complexity" evidence="1">
    <location>
        <begin position="418"/>
        <end position="432"/>
    </location>
</feature>
<feature type="region of interest" description="Disordered" evidence="1">
    <location>
        <begin position="243"/>
        <end position="266"/>
    </location>
</feature>
<feature type="compositionally biased region" description="Polar residues" evidence="1">
    <location>
        <begin position="126"/>
        <end position="143"/>
    </location>
</feature>
<feature type="region of interest" description="Disordered" evidence="1">
    <location>
        <begin position="85"/>
        <end position="152"/>
    </location>
</feature>